<gene>
    <name evidence="2" type="ORF">rCG_32167</name>
</gene>
<keyword evidence="1" id="KW-0472">Membrane</keyword>
<evidence type="ECO:0000313" key="2">
    <source>
        <dbReference type="EMBL" id="EDL96593.1"/>
    </source>
</evidence>
<dbReference type="AlphaFoldDB" id="A6JX16"/>
<feature type="transmembrane region" description="Helical" evidence="1">
    <location>
        <begin position="20"/>
        <end position="39"/>
    </location>
</feature>
<evidence type="ECO:0000256" key="1">
    <source>
        <dbReference type="SAM" id="Phobius"/>
    </source>
</evidence>
<evidence type="ECO:0000313" key="3">
    <source>
        <dbReference type="Proteomes" id="UP000234681"/>
    </source>
</evidence>
<sequence>MKQDAVGAVRSHNTVIFEDSTVWIFFFLSSLLSVSGLAYNEQKFRLCLSSLSPPTPHPHLYPAFMKVAIASEKKKTAGA</sequence>
<proteinExistence type="predicted"/>
<organism evidence="2 3">
    <name type="scientific">Rattus norvegicus</name>
    <name type="common">Rat</name>
    <dbReference type="NCBI Taxonomy" id="10116"/>
    <lineage>
        <taxon>Eukaryota</taxon>
        <taxon>Metazoa</taxon>
        <taxon>Chordata</taxon>
        <taxon>Craniata</taxon>
        <taxon>Vertebrata</taxon>
        <taxon>Euteleostomi</taxon>
        <taxon>Mammalia</taxon>
        <taxon>Eutheria</taxon>
        <taxon>Euarchontoglires</taxon>
        <taxon>Glires</taxon>
        <taxon>Rodentia</taxon>
        <taxon>Myomorpha</taxon>
        <taxon>Muroidea</taxon>
        <taxon>Muridae</taxon>
        <taxon>Murinae</taxon>
        <taxon>Rattus</taxon>
    </lineage>
</organism>
<name>A6JX16_RAT</name>
<reference evidence="2 3" key="1">
    <citation type="submission" date="2005-09" db="EMBL/GenBank/DDBJ databases">
        <authorList>
            <person name="Mural R.J."/>
            <person name="Li P.W."/>
            <person name="Adams M.D."/>
            <person name="Amanatides P.G."/>
            <person name="Baden-Tillson H."/>
            <person name="Barnstead M."/>
            <person name="Chin S.H."/>
            <person name="Dew I."/>
            <person name="Evans C.A."/>
            <person name="Ferriera S."/>
            <person name="Flanigan M."/>
            <person name="Fosler C."/>
            <person name="Glodek A."/>
            <person name="Gu Z."/>
            <person name="Holt R.A."/>
            <person name="Jennings D."/>
            <person name="Kraft C.L."/>
            <person name="Lu F."/>
            <person name="Nguyen T."/>
            <person name="Nusskern D.R."/>
            <person name="Pfannkoch C.M."/>
            <person name="Sitter C."/>
            <person name="Sutton G.G."/>
            <person name="Venter J.C."/>
            <person name="Wang Z."/>
            <person name="Woodage T."/>
            <person name="Zheng X.H."/>
            <person name="Zhong F."/>
        </authorList>
    </citation>
    <scope>NUCLEOTIDE SEQUENCE [LARGE SCALE GENOMIC DNA]</scope>
    <source>
        <strain>BN</strain>
        <strain evidence="3">Sprague-Dawley</strain>
    </source>
</reference>
<protein>
    <submittedName>
        <fullName evidence="2">RCG32167</fullName>
    </submittedName>
</protein>
<accession>A6JX16</accession>
<dbReference type="Proteomes" id="UP000234681">
    <property type="component" value="Chromosome 3"/>
</dbReference>
<keyword evidence="1" id="KW-0812">Transmembrane</keyword>
<keyword evidence="1" id="KW-1133">Transmembrane helix</keyword>
<dbReference type="EMBL" id="CH474005">
    <property type="protein sequence ID" value="EDL96593.1"/>
    <property type="molecule type" value="Genomic_DNA"/>
</dbReference>